<dbReference type="InterPro" id="IPR036388">
    <property type="entry name" value="WH-like_DNA-bd_sf"/>
</dbReference>
<dbReference type="SUPFAM" id="SSF46785">
    <property type="entry name" value="Winged helix' DNA-binding domain"/>
    <property type="match status" value="1"/>
</dbReference>
<organism evidence="2 3">
    <name type="scientific">Actinoalloteichus hymeniacidonis</name>
    <dbReference type="NCBI Taxonomy" id="340345"/>
    <lineage>
        <taxon>Bacteria</taxon>
        <taxon>Bacillati</taxon>
        <taxon>Actinomycetota</taxon>
        <taxon>Actinomycetes</taxon>
        <taxon>Pseudonocardiales</taxon>
        <taxon>Pseudonocardiaceae</taxon>
        <taxon>Actinoalloteichus</taxon>
    </lineage>
</organism>
<dbReference type="InterPro" id="IPR036390">
    <property type="entry name" value="WH_DNA-bd_sf"/>
</dbReference>
<evidence type="ECO:0000313" key="3">
    <source>
        <dbReference type="Proteomes" id="UP000095210"/>
    </source>
</evidence>
<feature type="domain" description="HTH marR-type" evidence="1">
    <location>
        <begin position="1"/>
        <end position="137"/>
    </location>
</feature>
<name>A0AAC9HRY0_9PSEU</name>
<accession>A0AAC9HRY0</accession>
<dbReference type="AlphaFoldDB" id="A0AAC9HRY0"/>
<dbReference type="GO" id="GO:0006950">
    <property type="term" value="P:response to stress"/>
    <property type="evidence" value="ECO:0007669"/>
    <property type="project" value="TreeGrafter"/>
</dbReference>
<dbReference type="SMART" id="SM00347">
    <property type="entry name" value="HTH_MARR"/>
    <property type="match status" value="1"/>
</dbReference>
<evidence type="ECO:0000313" key="2">
    <source>
        <dbReference type="EMBL" id="AOS64542.1"/>
    </source>
</evidence>
<reference evidence="3" key="1">
    <citation type="submission" date="2016-03" db="EMBL/GenBank/DDBJ databases">
        <title>Complete genome sequence of the type strain Actinoalloteichus hymeniacidonis DSM 45092.</title>
        <authorList>
            <person name="Schaffert L."/>
            <person name="Albersmeier A."/>
            <person name="Winkler A."/>
            <person name="Kalinowski J."/>
            <person name="Zotchev S."/>
            <person name="Ruckert C."/>
        </authorList>
    </citation>
    <scope>NUCLEOTIDE SEQUENCE [LARGE SCALE GENOMIC DNA]</scope>
    <source>
        <strain evidence="3">HPA177(T) (DSM 45092(T))</strain>
    </source>
</reference>
<dbReference type="GO" id="GO:0003700">
    <property type="term" value="F:DNA-binding transcription factor activity"/>
    <property type="evidence" value="ECO:0007669"/>
    <property type="project" value="InterPro"/>
</dbReference>
<dbReference type="Gene3D" id="1.10.10.10">
    <property type="entry name" value="Winged helix-like DNA-binding domain superfamily/Winged helix DNA-binding domain"/>
    <property type="match status" value="1"/>
</dbReference>
<dbReference type="PANTHER" id="PTHR33164:SF99">
    <property type="entry name" value="MARR FAMILY REGULATORY PROTEIN"/>
    <property type="match status" value="1"/>
</dbReference>
<sequence length="147" mass="16035">MAASDLTAVVAATHDIWMLTNDLITQALAGHGLTPATFQALWVIDPDESPPSMKVIAARLYCNAPNLTFITNQLVDRGMVERVVDPGNRRSRLLVLTAKGRRVREELVDTAMAKSPFARLTAEELGQLAILLQRTVDAADGELSRRA</sequence>
<dbReference type="InterPro" id="IPR039422">
    <property type="entry name" value="MarR/SlyA-like"/>
</dbReference>
<dbReference type="InterPro" id="IPR000835">
    <property type="entry name" value="HTH_MarR-typ"/>
</dbReference>
<protein>
    <submittedName>
        <fullName evidence="2">Transcriptional regulator</fullName>
    </submittedName>
</protein>
<gene>
    <name evidence="2" type="ORF">TL08_18755</name>
</gene>
<dbReference type="EMBL" id="CP014859">
    <property type="protein sequence ID" value="AOS64542.1"/>
    <property type="molecule type" value="Genomic_DNA"/>
</dbReference>
<evidence type="ECO:0000259" key="1">
    <source>
        <dbReference type="PROSITE" id="PS50995"/>
    </source>
</evidence>
<dbReference type="PROSITE" id="PS50995">
    <property type="entry name" value="HTH_MARR_2"/>
    <property type="match status" value="1"/>
</dbReference>
<dbReference type="RefSeq" id="WP_069850777.1">
    <property type="nucleotide sequence ID" value="NZ_CP014859.1"/>
</dbReference>
<proteinExistence type="predicted"/>
<dbReference type="PANTHER" id="PTHR33164">
    <property type="entry name" value="TRANSCRIPTIONAL REGULATOR, MARR FAMILY"/>
    <property type="match status" value="1"/>
</dbReference>
<keyword evidence="3" id="KW-1185">Reference proteome</keyword>
<dbReference type="KEGG" id="ahm:TL08_18755"/>
<dbReference type="Proteomes" id="UP000095210">
    <property type="component" value="Chromosome"/>
</dbReference>
<dbReference type="Pfam" id="PF12802">
    <property type="entry name" value="MarR_2"/>
    <property type="match status" value="1"/>
</dbReference>